<comment type="caution">
    <text evidence="1">The sequence shown here is derived from an EMBL/GenBank/DDBJ whole genome shotgun (WGS) entry which is preliminary data.</text>
</comment>
<evidence type="ECO:0000313" key="2">
    <source>
        <dbReference type="Proteomes" id="UP001153332"/>
    </source>
</evidence>
<reference evidence="1" key="1">
    <citation type="submission" date="2022-12" db="EMBL/GenBank/DDBJ databases">
        <title>Genome Sequence of Lasiodiplodia mahajangana.</title>
        <authorList>
            <person name="Buettner E."/>
        </authorList>
    </citation>
    <scope>NUCLEOTIDE SEQUENCE</scope>
    <source>
        <strain evidence="1">VT137</strain>
    </source>
</reference>
<sequence length="560" mass="64985">MRLIHAASLEFHEFEESSSSIPPYAILSHTWGDDEVTFHDMLSGPTQSTTKNKKRYDKIKQTCRLAREDKLEYVWIDTCCIDKSSSAELSESINSMFEWYANSAVCYVFLFDYIHGELGFKSCSWWTRGWTLQELLAPKNLVFYDAMWAHAGTKMSRVNQIHEITQIQVSVLLNKLYIFDCPVSQRMSWAASRQTTRIEDEAYCLFGIFGIHLPLIYGEGRMAFRRLQEEIIKRNADLSIFFWHTPIRDNDRKEYLSLLAESPSNFHNAMFSTPDASQFPEFFITNKGVLFSDVETWVEMTVHDEKREPYNLYGIALGGANLYDIQMAIPLRKVSPGLFYRTGRVLTQSSSNRIHWDRLIKRYPTRFYIITDPTPILQDSVYFFRRNKIHVPHNAHFQLSEVAPRHLWDATDRVFLYAPKFIQTPISILVTAFNAVFRTFNISLVVLVQAGALYSPNWLKVFQRNRYPNRVNKILRMNPEKILTPEDLMELIPDIELLHDYVDIELPRNEGLRIRVSLEPANTKIGSEVIDVSDVTFHMTSDQGREESHIGSPPTLTSSL</sequence>
<keyword evidence="2" id="KW-1185">Reference proteome</keyword>
<gene>
    <name evidence="1" type="ORF">O1611_g5262</name>
</gene>
<dbReference type="EMBL" id="JAPUUL010001091">
    <property type="protein sequence ID" value="KAJ8128375.1"/>
    <property type="molecule type" value="Genomic_DNA"/>
</dbReference>
<proteinExistence type="predicted"/>
<protein>
    <submittedName>
        <fullName evidence="1">Uncharacterized protein</fullName>
    </submittedName>
</protein>
<dbReference type="Proteomes" id="UP001153332">
    <property type="component" value="Unassembled WGS sequence"/>
</dbReference>
<organism evidence="1 2">
    <name type="scientific">Lasiodiplodia mahajangana</name>
    <dbReference type="NCBI Taxonomy" id="1108764"/>
    <lineage>
        <taxon>Eukaryota</taxon>
        <taxon>Fungi</taxon>
        <taxon>Dikarya</taxon>
        <taxon>Ascomycota</taxon>
        <taxon>Pezizomycotina</taxon>
        <taxon>Dothideomycetes</taxon>
        <taxon>Dothideomycetes incertae sedis</taxon>
        <taxon>Botryosphaeriales</taxon>
        <taxon>Botryosphaeriaceae</taxon>
        <taxon>Lasiodiplodia</taxon>
    </lineage>
</organism>
<evidence type="ECO:0000313" key="1">
    <source>
        <dbReference type="EMBL" id="KAJ8128375.1"/>
    </source>
</evidence>
<name>A0ACC2JLI6_9PEZI</name>
<accession>A0ACC2JLI6</accession>